<evidence type="ECO:0000259" key="1">
    <source>
        <dbReference type="Pfam" id="PF12706"/>
    </source>
</evidence>
<dbReference type="InterPro" id="IPR001279">
    <property type="entry name" value="Metallo-B-lactamas"/>
</dbReference>
<protein>
    <recommendedName>
        <fullName evidence="1">Metallo-beta-lactamase domain-containing protein</fullName>
    </recommendedName>
</protein>
<feature type="domain" description="Metallo-beta-lactamase" evidence="1">
    <location>
        <begin position="108"/>
        <end position="304"/>
    </location>
</feature>
<dbReference type="PIRSF" id="PIRSF038896">
    <property type="entry name" value="NAPE-PLD"/>
    <property type="match status" value="1"/>
</dbReference>
<reference evidence="2" key="1">
    <citation type="submission" date="2018-05" db="EMBL/GenBank/DDBJ databases">
        <authorList>
            <person name="Lanie J.A."/>
            <person name="Ng W.-L."/>
            <person name="Kazmierczak K.M."/>
            <person name="Andrzejewski T.M."/>
            <person name="Davidsen T.M."/>
            <person name="Wayne K.J."/>
            <person name="Tettelin H."/>
            <person name="Glass J.I."/>
            <person name="Rusch D."/>
            <person name="Podicherti R."/>
            <person name="Tsui H.-C.T."/>
            <person name="Winkler M.E."/>
        </authorList>
    </citation>
    <scope>NUCLEOTIDE SEQUENCE</scope>
</reference>
<dbReference type="Gene3D" id="3.60.15.10">
    <property type="entry name" value="Ribonuclease Z/Hydroxyacylglutathione hydrolase-like"/>
    <property type="match status" value="1"/>
</dbReference>
<dbReference type="SUPFAM" id="SSF56281">
    <property type="entry name" value="Metallo-hydrolase/oxidoreductase"/>
    <property type="match status" value="1"/>
</dbReference>
<dbReference type="Pfam" id="PF12706">
    <property type="entry name" value="Lactamase_B_2"/>
    <property type="match status" value="1"/>
</dbReference>
<dbReference type="InterPro" id="IPR024884">
    <property type="entry name" value="NAPE-PLD"/>
</dbReference>
<dbReference type="AlphaFoldDB" id="A0A382CL43"/>
<accession>A0A382CL43</accession>
<dbReference type="GO" id="GO:0005737">
    <property type="term" value="C:cytoplasm"/>
    <property type="evidence" value="ECO:0007669"/>
    <property type="project" value="TreeGrafter"/>
</dbReference>
<evidence type="ECO:0000313" key="2">
    <source>
        <dbReference type="EMBL" id="SVB26795.1"/>
    </source>
</evidence>
<dbReference type="PANTHER" id="PTHR15032">
    <property type="entry name" value="N-ACYL-PHOSPHATIDYLETHANOLAMINE-HYDROLYZING PHOSPHOLIPASE D"/>
    <property type="match status" value="1"/>
</dbReference>
<sequence>MKLTIILIVVLATVIFFTSSKKENPYFINFKSHHTKFGFKNPYLKSEVQKKKLGDIFKMMTTDRPKPRYQVSEKINIDELDKNILYGKNFITWIGHSTMLLHLDGKVILTDPIFSDRCSPVQFAGPKRYTSPSIDIKSLPRIDIVLISHNHYDHLDKNTIKALKNDSSIFWYVPLGLEQWFKALGVENVFELDWFDERNFEDVNIVCLPSQHWSKRSLFKSFDTLWSSWSVKIGDYKFWFAGDTGYNEIQFKEIGDNYGPFDLSAIPIGGYEPRWFMKNFHVQPEESILIHKDIKSRKSIGMHFGTFLLTTEPIDNPSKRIKEILTREIEIRGEFIIPEHGRIYDL</sequence>
<organism evidence="2">
    <name type="scientific">marine metagenome</name>
    <dbReference type="NCBI Taxonomy" id="408172"/>
    <lineage>
        <taxon>unclassified sequences</taxon>
        <taxon>metagenomes</taxon>
        <taxon>ecological metagenomes</taxon>
    </lineage>
</organism>
<dbReference type="GO" id="GO:0008270">
    <property type="term" value="F:zinc ion binding"/>
    <property type="evidence" value="ECO:0007669"/>
    <property type="project" value="InterPro"/>
</dbReference>
<proteinExistence type="predicted"/>
<dbReference type="GO" id="GO:0070290">
    <property type="term" value="F:N-acylphosphatidylethanolamine-specific phospholipase D activity"/>
    <property type="evidence" value="ECO:0007669"/>
    <property type="project" value="InterPro"/>
</dbReference>
<dbReference type="PANTHER" id="PTHR15032:SF4">
    <property type="entry name" value="N-ACYL-PHOSPHATIDYLETHANOLAMINE-HYDROLYZING PHOSPHOLIPASE D"/>
    <property type="match status" value="1"/>
</dbReference>
<gene>
    <name evidence="2" type="ORF">METZ01_LOCUS179649</name>
</gene>
<name>A0A382CL43_9ZZZZ</name>
<dbReference type="InterPro" id="IPR036866">
    <property type="entry name" value="RibonucZ/Hydroxyglut_hydro"/>
</dbReference>
<dbReference type="EMBL" id="UINC01035035">
    <property type="protein sequence ID" value="SVB26795.1"/>
    <property type="molecule type" value="Genomic_DNA"/>
</dbReference>